<reference evidence="1 2" key="1">
    <citation type="journal article" date="2014" name="Agronomy (Basel)">
        <title>A Draft Genome Sequence for Ensete ventricosum, the Drought-Tolerant Tree Against Hunger.</title>
        <authorList>
            <person name="Harrison J."/>
            <person name="Moore K.A."/>
            <person name="Paszkiewicz K."/>
            <person name="Jones T."/>
            <person name="Grant M."/>
            <person name="Ambacheew D."/>
            <person name="Muzemil S."/>
            <person name="Studholme D.J."/>
        </authorList>
    </citation>
    <scope>NUCLEOTIDE SEQUENCE [LARGE SCALE GENOMIC DNA]</scope>
</reference>
<gene>
    <name evidence="1" type="ORF">B296_00029060</name>
</gene>
<comment type="caution">
    <text evidence="1">The sequence shown here is derived from an EMBL/GenBank/DDBJ whole genome shotgun (WGS) entry which is preliminary data.</text>
</comment>
<accession>A0A426ZXP2</accession>
<name>A0A426ZXP2_ENSVE</name>
<dbReference type="EMBL" id="AMZH03004607">
    <property type="protein sequence ID" value="RRT68713.1"/>
    <property type="molecule type" value="Genomic_DNA"/>
</dbReference>
<dbReference type="AlphaFoldDB" id="A0A426ZXP2"/>
<organism evidence="1 2">
    <name type="scientific">Ensete ventricosum</name>
    <name type="common">Abyssinian banana</name>
    <name type="synonym">Musa ensete</name>
    <dbReference type="NCBI Taxonomy" id="4639"/>
    <lineage>
        <taxon>Eukaryota</taxon>
        <taxon>Viridiplantae</taxon>
        <taxon>Streptophyta</taxon>
        <taxon>Embryophyta</taxon>
        <taxon>Tracheophyta</taxon>
        <taxon>Spermatophyta</taxon>
        <taxon>Magnoliopsida</taxon>
        <taxon>Liliopsida</taxon>
        <taxon>Zingiberales</taxon>
        <taxon>Musaceae</taxon>
        <taxon>Ensete</taxon>
    </lineage>
</organism>
<protein>
    <submittedName>
        <fullName evidence="1">Uncharacterized protein</fullName>
    </submittedName>
</protein>
<dbReference type="Proteomes" id="UP000287651">
    <property type="component" value="Unassembled WGS sequence"/>
</dbReference>
<sequence>MASWQATAIPLLREGTGVGVIKVWGGGRSRIDVVFSPSQRRRLESSSALSFLVALYDLRGPLKKGGE</sequence>
<proteinExistence type="predicted"/>
<evidence type="ECO:0000313" key="2">
    <source>
        <dbReference type="Proteomes" id="UP000287651"/>
    </source>
</evidence>
<evidence type="ECO:0000313" key="1">
    <source>
        <dbReference type="EMBL" id="RRT68713.1"/>
    </source>
</evidence>